<organism evidence="1 2">
    <name type="scientific">Oopsacas minuta</name>
    <dbReference type="NCBI Taxonomy" id="111878"/>
    <lineage>
        <taxon>Eukaryota</taxon>
        <taxon>Metazoa</taxon>
        <taxon>Porifera</taxon>
        <taxon>Hexactinellida</taxon>
        <taxon>Hexasterophora</taxon>
        <taxon>Lyssacinosida</taxon>
        <taxon>Leucopsacidae</taxon>
        <taxon>Oopsacas</taxon>
    </lineage>
</organism>
<dbReference type="AlphaFoldDB" id="A0AAV7JZL5"/>
<reference evidence="1 2" key="1">
    <citation type="journal article" date="2023" name="BMC Biol.">
        <title>The compact genome of the sponge Oopsacas minuta (Hexactinellida) is lacking key metazoan core genes.</title>
        <authorList>
            <person name="Santini S."/>
            <person name="Schenkelaars Q."/>
            <person name="Jourda C."/>
            <person name="Duchesne M."/>
            <person name="Belahbib H."/>
            <person name="Rocher C."/>
            <person name="Selva M."/>
            <person name="Riesgo A."/>
            <person name="Vervoort M."/>
            <person name="Leys S.P."/>
            <person name="Kodjabachian L."/>
            <person name="Le Bivic A."/>
            <person name="Borchiellini C."/>
            <person name="Claverie J.M."/>
            <person name="Renard E."/>
        </authorList>
    </citation>
    <scope>NUCLEOTIDE SEQUENCE [LARGE SCALE GENOMIC DNA]</scope>
    <source>
        <strain evidence="1">SPO-2</strain>
    </source>
</reference>
<comment type="caution">
    <text evidence="1">The sequence shown here is derived from an EMBL/GenBank/DDBJ whole genome shotgun (WGS) entry which is preliminary data.</text>
</comment>
<gene>
    <name evidence="1" type="ORF">LOD99_3106</name>
</gene>
<sequence>MSKPGLGLITIYSKTKEEFGWVDIPDTERLIVKTQLAQQSSQFEESSEPQVELNKQETEFERLSHLGLTLLYESASIPTESRMHALDVVTRLFIFFLDKPMREECNMLLCCLHSNTQLYYEHKDEAICSFVVGMLYLTPITHLSPDFYQHVSSYCC</sequence>
<name>A0AAV7JZL5_9METZ</name>
<proteinExistence type="predicted"/>
<accession>A0AAV7JZL5</accession>
<protein>
    <submittedName>
        <fullName evidence="1">Uncharacterized protein</fullName>
    </submittedName>
</protein>
<evidence type="ECO:0000313" key="2">
    <source>
        <dbReference type="Proteomes" id="UP001165289"/>
    </source>
</evidence>
<keyword evidence="2" id="KW-1185">Reference proteome</keyword>
<evidence type="ECO:0000313" key="1">
    <source>
        <dbReference type="EMBL" id="KAI6653930.1"/>
    </source>
</evidence>
<dbReference type="Proteomes" id="UP001165289">
    <property type="component" value="Unassembled WGS sequence"/>
</dbReference>
<dbReference type="EMBL" id="JAKMXF010000244">
    <property type="protein sequence ID" value="KAI6653930.1"/>
    <property type="molecule type" value="Genomic_DNA"/>
</dbReference>